<feature type="compositionally biased region" description="Polar residues" evidence="10">
    <location>
        <begin position="90"/>
        <end position="103"/>
    </location>
</feature>
<dbReference type="OrthoDB" id="7051241at2"/>
<dbReference type="Pfam" id="PF07715">
    <property type="entry name" value="Plug"/>
    <property type="match status" value="1"/>
</dbReference>
<sequence precursor="true">MKMHLLRASALAGAAGLMIAGQALAQTTPTPAPASPTDETAAVEALVVTGSRIPRIATEGPAPVTVITSDTIKAAGFTSVPDVLRSLTQNGGETQTQQSSSGADWTPGAQQVDLRGLGPNHTLVLVNGRRIADFPLPFNGKSAFTDTSSIPLGMIDRIEVLSGSASAVYGSDAISGVVNFNLKKKVDGTTVDMTFGGLEHGGAASQRLNVSTGYSKGDFDLVIGGEFVNQKPLWAYDRDIQDSTKDAPTAGARIARRDFLRMDPAEDVYVDPGKTTCDSLKTLNGGSVEYASRPRWGAYDPDTDDYGPGYYCGSYSSIGYGTIISERKSANVVASLNYAKTDTLAFFADISAGYSRTRQFQDVLSWNYQDANGSEDGIFYNQFTGALDFWQRNFTPEEMGGLHKGYITNTSRTFSITPGVKGSLGDGWDYEAFYNFSQYKSSISWPKVVNSKATALFLGPQLGVDADSGYAIFNADPARLYKPLTTAEYDSITARTTYKPVARQQGVSFQVNKADLFTLPAGPVGFAAVAEYGKQSYKLGLDPLATQNYYYHLRDADGSGSRDHWGAGYEFRAPLLKSLELSTAGRYDSYKYGGNTIDKFTYNGGLEWRPVKSLLVRGAYGTGFRAPDLHYVFAKEGISHPSGTDYYRCRTEEPDEDIGDCSYADEGLVKVRLGNAKLKPETSKSLNYGVVWSPVRNFDISVDYFRVQLNNAVLDMSLDSILRQEGDCRVGTTAAGTPVSITSPTCVDALARVVRNPLTAAIDPGGISTVTINPINVATEKTNGIDVAAHYRLATDGLGTFDFSLAHTWVDKHTSRQYPGDPIENQLAYDSGYDVPRTKSSAAINWNKDALSIGLHGQRLERLPNYAEDGWIKATYLVNATIQYEIDPRTRVSLAIDNLLDKAPPRDPTYSGYPYYDTSWFDSTGRSYYLQLTHKFGGNSGL</sequence>
<evidence type="ECO:0000256" key="11">
    <source>
        <dbReference type="SAM" id="SignalP"/>
    </source>
</evidence>
<organism evidence="14">
    <name type="scientific">Caulobacter sp. (strain K31)</name>
    <dbReference type="NCBI Taxonomy" id="366602"/>
    <lineage>
        <taxon>Bacteria</taxon>
        <taxon>Pseudomonadati</taxon>
        <taxon>Pseudomonadota</taxon>
        <taxon>Alphaproteobacteria</taxon>
        <taxon>Caulobacterales</taxon>
        <taxon>Caulobacteraceae</taxon>
        <taxon>Caulobacter</taxon>
    </lineage>
</organism>
<protein>
    <submittedName>
        <fullName evidence="14">TonB-dependent receptor</fullName>
    </submittedName>
</protein>
<dbReference type="PANTHER" id="PTHR47234">
    <property type="match status" value="1"/>
</dbReference>
<evidence type="ECO:0000256" key="6">
    <source>
        <dbReference type="ARBA" id="ARBA00023136"/>
    </source>
</evidence>
<dbReference type="InterPro" id="IPR037066">
    <property type="entry name" value="Plug_dom_sf"/>
</dbReference>
<dbReference type="KEGG" id="cak:Caul_1120"/>
<dbReference type="Gene3D" id="2.170.130.10">
    <property type="entry name" value="TonB-dependent receptor, plug domain"/>
    <property type="match status" value="1"/>
</dbReference>
<dbReference type="InterPro" id="IPR039426">
    <property type="entry name" value="TonB-dep_rcpt-like"/>
</dbReference>
<feature type="domain" description="TonB-dependent receptor plug" evidence="13">
    <location>
        <begin position="59"/>
        <end position="177"/>
    </location>
</feature>
<evidence type="ECO:0000256" key="4">
    <source>
        <dbReference type="ARBA" id="ARBA00022692"/>
    </source>
</evidence>
<dbReference type="STRING" id="366602.Caul_1120"/>
<dbReference type="AlphaFoldDB" id="B0SX89"/>
<feature type="region of interest" description="Disordered" evidence="10">
    <location>
        <begin position="90"/>
        <end position="110"/>
    </location>
</feature>
<feature type="chain" id="PRO_5002755644" evidence="11">
    <location>
        <begin position="26"/>
        <end position="942"/>
    </location>
</feature>
<dbReference type="Gene3D" id="2.40.170.20">
    <property type="entry name" value="TonB-dependent receptor, beta-barrel domain"/>
    <property type="match status" value="1"/>
</dbReference>
<dbReference type="Pfam" id="PF00593">
    <property type="entry name" value="TonB_dep_Rec_b-barrel"/>
    <property type="match status" value="1"/>
</dbReference>
<dbReference type="InterPro" id="IPR000531">
    <property type="entry name" value="Beta-barrel_TonB"/>
</dbReference>
<evidence type="ECO:0000256" key="1">
    <source>
        <dbReference type="ARBA" id="ARBA00004571"/>
    </source>
</evidence>
<proteinExistence type="inferred from homology"/>
<evidence type="ECO:0000256" key="3">
    <source>
        <dbReference type="ARBA" id="ARBA00022452"/>
    </source>
</evidence>
<evidence type="ECO:0000256" key="8">
    <source>
        <dbReference type="PROSITE-ProRule" id="PRU01360"/>
    </source>
</evidence>
<evidence type="ECO:0000259" key="12">
    <source>
        <dbReference type="Pfam" id="PF00593"/>
    </source>
</evidence>
<keyword evidence="14" id="KW-0675">Receptor</keyword>
<dbReference type="HOGENOM" id="CLU_010745_2_0_5"/>
<feature type="signal peptide" evidence="11">
    <location>
        <begin position="1"/>
        <end position="25"/>
    </location>
</feature>
<keyword evidence="7 8" id="KW-0998">Cell outer membrane</keyword>
<accession>B0SX89</accession>
<feature type="domain" description="TonB-dependent receptor-like beta-barrel" evidence="12">
    <location>
        <begin position="425"/>
        <end position="899"/>
    </location>
</feature>
<keyword evidence="2 8" id="KW-0813">Transport</keyword>
<keyword evidence="4 8" id="KW-0812">Transmembrane</keyword>
<evidence type="ECO:0000256" key="5">
    <source>
        <dbReference type="ARBA" id="ARBA00023077"/>
    </source>
</evidence>
<evidence type="ECO:0000256" key="7">
    <source>
        <dbReference type="ARBA" id="ARBA00023237"/>
    </source>
</evidence>
<dbReference type="InterPro" id="IPR036942">
    <property type="entry name" value="Beta-barrel_TonB_sf"/>
</dbReference>
<evidence type="ECO:0000256" key="9">
    <source>
        <dbReference type="RuleBase" id="RU003357"/>
    </source>
</evidence>
<name>B0SX89_CAUSK</name>
<keyword evidence="6 8" id="KW-0472">Membrane</keyword>
<evidence type="ECO:0000256" key="10">
    <source>
        <dbReference type="SAM" id="MobiDB-lite"/>
    </source>
</evidence>
<dbReference type="eggNOG" id="COG4771">
    <property type="taxonomic scope" value="Bacteria"/>
</dbReference>
<dbReference type="GO" id="GO:0009279">
    <property type="term" value="C:cell outer membrane"/>
    <property type="evidence" value="ECO:0007669"/>
    <property type="project" value="UniProtKB-SubCell"/>
</dbReference>
<reference evidence="14" key="1">
    <citation type="submission" date="2008-01" db="EMBL/GenBank/DDBJ databases">
        <title>Complete sequence of chromosome of Caulobacter sp. K31.</title>
        <authorList>
            <consortium name="US DOE Joint Genome Institute"/>
            <person name="Copeland A."/>
            <person name="Lucas S."/>
            <person name="Lapidus A."/>
            <person name="Barry K."/>
            <person name="Glavina del Rio T."/>
            <person name="Dalin E."/>
            <person name="Tice H."/>
            <person name="Pitluck S."/>
            <person name="Bruce D."/>
            <person name="Goodwin L."/>
            <person name="Thompson L.S."/>
            <person name="Brettin T."/>
            <person name="Detter J.C."/>
            <person name="Han C."/>
            <person name="Schmutz J."/>
            <person name="Larimer F."/>
            <person name="Land M."/>
            <person name="Hauser L."/>
            <person name="Kyrpides N."/>
            <person name="Kim E."/>
            <person name="Stephens C."/>
            <person name="Richardson P."/>
        </authorList>
    </citation>
    <scope>NUCLEOTIDE SEQUENCE [LARGE SCALE GENOMIC DNA]</scope>
    <source>
        <strain evidence="14">K31</strain>
    </source>
</reference>
<keyword evidence="11" id="KW-0732">Signal</keyword>
<dbReference type="EMBL" id="CP000927">
    <property type="protein sequence ID" value="ABZ70250.1"/>
    <property type="molecule type" value="Genomic_DNA"/>
</dbReference>
<comment type="subcellular location">
    <subcellularLocation>
        <location evidence="1 8">Cell outer membrane</location>
        <topology evidence="1 8">Multi-pass membrane protein</topology>
    </subcellularLocation>
</comment>
<dbReference type="InterPro" id="IPR012910">
    <property type="entry name" value="Plug_dom"/>
</dbReference>
<dbReference type="PROSITE" id="PS52016">
    <property type="entry name" value="TONB_DEPENDENT_REC_3"/>
    <property type="match status" value="1"/>
</dbReference>
<comment type="similarity">
    <text evidence="8 9">Belongs to the TonB-dependent receptor family.</text>
</comment>
<keyword evidence="5 9" id="KW-0798">TonB box</keyword>
<dbReference type="SUPFAM" id="SSF56935">
    <property type="entry name" value="Porins"/>
    <property type="match status" value="1"/>
</dbReference>
<evidence type="ECO:0000313" key="14">
    <source>
        <dbReference type="EMBL" id="ABZ70250.1"/>
    </source>
</evidence>
<evidence type="ECO:0000259" key="13">
    <source>
        <dbReference type="Pfam" id="PF07715"/>
    </source>
</evidence>
<evidence type="ECO:0000256" key="2">
    <source>
        <dbReference type="ARBA" id="ARBA00022448"/>
    </source>
</evidence>
<keyword evidence="3 8" id="KW-1134">Transmembrane beta strand</keyword>
<dbReference type="PANTHER" id="PTHR47234:SF1">
    <property type="entry name" value="TONB-DEPENDENT RECEPTOR"/>
    <property type="match status" value="1"/>
</dbReference>
<dbReference type="eggNOG" id="COG1629">
    <property type="taxonomic scope" value="Bacteria"/>
</dbReference>
<gene>
    <name evidence="14" type="ordered locus">Caul_1120</name>
</gene>